<dbReference type="EMBL" id="BEXA01000004">
    <property type="protein sequence ID" value="GAY73889.1"/>
    <property type="molecule type" value="Genomic_DNA"/>
</dbReference>
<dbReference type="SUPFAM" id="SSF55729">
    <property type="entry name" value="Acyl-CoA N-acyltransferases (Nat)"/>
    <property type="match status" value="1"/>
</dbReference>
<keyword evidence="3" id="KW-1185">Reference proteome</keyword>
<dbReference type="Pfam" id="PF00583">
    <property type="entry name" value="Acetyltransf_1"/>
    <property type="match status" value="1"/>
</dbReference>
<dbReference type="CDD" id="cd04301">
    <property type="entry name" value="NAT_SF"/>
    <property type="match status" value="1"/>
</dbReference>
<dbReference type="GO" id="GO:0008233">
    <property type="term" value="F:peptidase activity"/>
    <property type="evidence" value="ECO:0007669"/>
    <property type="project" value="UniProtKB-KW"/>
</dbReference>
<dbReference type="Gene3D" id="3.40.630.30">
    <property type="match status" value="1"/>
</dbReference>
<comment type="caution">
    <text evidence="2">The sequence shown here is derived from an EMBL/GenBank/DDBJ whole genome shotgun (WGS) entry which is preliminary data.</text>
</comment>
<dbReference type="InterPro" id="IPR000182">
    <property type="entry name" value="GNAT_dom"/>
</dbReference>
<sequence>MALSVKRCNLNDLDQLTEIAIETFVDTFLPNNRQKDIDQYVMNAFNSSKITDEMHNPESSFYFVFYDHELAGYLKINLGTAQTEEMGPDYLEVQRIYVRKKFQGMGIGNVLMERAVKLAQHNKKKKIWLGVWEKNVAAQIFMLNGTLKKPVHTPF</sequence>
<dbReference type="InterPro" id="IPR016181">
    <property type="entry name" value="Acyl_CoA_acyltransferase"/>
</dbReference>
<dbReference type="AlphaFoldDB" id="A0A401FNC4"/>
<dbReference type="GO" id="GO:0016747">
    <property type="term" value="F:acyltransferase activity, transferring groups other than amino-acyl groups"/>
    <property type="evidence" value="ECO:0007669"/>
    <property type="project" value="InterPro"/>
</dbReference>
<keyword evidence="2" id="KW-0378">Hydrolase</keyword>
<dbReference type="Proteomes" id="UP000286974">
    <property type="component" value="Unassembled WGS sequence"/>
</dbReference>
<keyword evidence="2" id="KW-0645">Protease</keyword>
<reference evidence="2 3" key="1">
    <citation type="submission" date="2017-11" db="EMBL/GenBank/DDBJ databases">
        <title>Draft Genome Sequence of Lactobacillus curieae NBRC 111893 isolated from Koso, a Japanese sugar-Vegetable Fermented Beverage.</title>
        <authorList>
            <person name="Chiou T.Y."/>
            <person name="Oshima K."/>
            <person name="Suda W."/>
            <person name="Hattori M."/>
            <person name="Takahashi T."/>
        </authorList>
    </citation>
    <scope>NUCLEOTIDE SEQUENCE [LARGE SCALE GENOMIC DNA]</scope>
    <source>
        <strain evidence="2 3">NBRC111893</strain>
    </source>
</reference>
<proteinExistence type="predicted"/>
<organism evidence="2 3">
    <name type="scientific">Lentilactobacillus kosonis</name>
    <dbReference type="NCBI Taxonomy" id="2810561"/>
    <lineage>
        <taxon>Bacteria</taxon>
        <taxon>Bacillati</taxon>
        <taxon>Bacillota</taxon>
        <taxon>Bacilli</taxon>
        <taxon>Lactobacillales</taxon>
        <taxon>Lactobacillaceae</taxon>
        <taxon>Lentilactobacillus</taxon>
    </lineage>
</organism>
<feature type="domain" description="N-acetyltransferase" evidence="1">
    <location>
        <begin position="3"/>
        <end position="155"/>
    </location>
</feature>
<dbReference type="PROSITE" id="PS51186">
    <property type="entry name" value="GNAT"/>
    <property type="match status" value="1"/>
</dbReference>
<dbReference type="GO" id="GO:0006508">
    <property type="term" value="P:proteolysis"/>
    <property type="evidence" value="ECO:0007669"/>
    <property type="project" value="UniProtKB-KW"/>
</dbReference>
<evidence type="ECO:0000259" key="1">
    <source>
        <dbReference type="PROSITE" id="PS51186"/>
    </source>
</evidence>
<gene>
    <name evidence="2" type="ORF">NBRC111893_2035</name>
</gene>
<protein>
    <submittedName>
        <fullName evidence="2">Protease synthase and sporulation negative regulatory protein pai 1</fullName>
    </submittedName>
</protein>
<evidence type="ECO:0000313" key="2">
    <source>
        <dbReference type="EMBL" id="GAY73889.1"/>
    </source>
</evidence>
<evidence type="ECO:0000313" key="3">
    <source>
        <dbReference type="Proteomes" id="UP000286974"/>
    </source>
</evidence>
<name>A0A401FNC4_9LACO</name>
<accession>A0A401FNC4</accession>
<dbReference type="RefSeq" id="WP_225417694.1">
    <property type="nucleotide sequence ID" value="NZ_BEXA01000004.1"/>
</dbReference>